<evidence type="ECO:0000256" key="2">
    <source>
        <dbReference type="SAM" id="MobiDB-lite"/>
    </source>
</evidence>
<keyword evidence="1" id="KW-0378">Hydrolase</keyword>
<name>A0A3M0LQL5_HIRRU</name>
<dbReference type="GO" id="GO:0007508">
    <property type="term" value="P:larval heart development"/>
    <property type="evidence" value="ECO:0007669"/>
    <property type="project" value="TreeGrafter"/>
</dbReference>
<dbReference type="GO" id="GO:0031012">
    <property type="term" value="C:extracellular matrix"/>
    <property type="evidence" value="ECO:0007669"/>
    <property type="project" value="TreeGrafter"/>
</dbReference>
<dbReference type="Proteomes" id="UP000269221">
    <property type="component" value="Unassembled WGS sequence"/>
</dbReference>
<feature type="region of interest" description="Disordered" evidence="2">
    <location>
        <begin position="203"/>
        <end position="227"/>
    </location>
</feature>
<comment type="caution">
    <text evidence="4">The sequence shown here is derived from an EMBL/GenBank/DDBJ whole genome shotgun (WGS) entry which is preliminary data.</text>
</comment>
<dbReference type="Pfam" id="PF00077">
    <property type="entry name" value="RVP"/>
    <property type="match status" value="1"/>
</dbReference>
<organism evidence="4 5">
    <name type="scientific">Hirundo rustica rustica</name>
    <dbReference type="NCBI Taxonomy" id="333673"/>
    <lineage>
        <taxon>Eukaryota</taxon>
        <taxon>Metazoa</taxon>
        <taxon>Chordata</taxon>
        <taxon>Craniata</taxon>
        <taxon>Vertebrata</taxon>
        <taxon>Euteleostomi</taxon>
        <taxon>Archelosauria</taxon>
        <taxon>Archosauria</taxon>
        <taxon>Dinosauria</taxon>
        <taxon>Saurischia</taxon>
        <taxon>Theropoda</taxon>
        <taxon>Coelurosauria</taxon>
        <taxon>Aves</taxon>
        <taxon>Neognathae</taxon>
        <taxon>Neoaves</taxon>
        <taxon>Telluraves</taxon>
        <taxon>Australaves</taxon>
        <taxon>Passeriformes</taxon>
        <taxon>Sylvioidea</taxon>
        <taxon>Hirundinidae</taxon>
        <taxon>Hirundo</taxon>
    </lineage>
</organism>
<evidence type="ECO:0000313" key="4">
    <source>
        <dbReference type="EMBL" id="RMC21357.1"/>
    </source>
</evidence>
<dbReference type="PROSITE" id="PS00141">
    <property type="entry name" value="ASP_PROTEASE"/>
    <property type="match status" value="1"/>
</dbReference>
<proteinExistence type="predicted"/>
<dbReference type="OrthoDB" id="6152807at2759"/>
<dbReference type="InterPro" id="IPR001995">
    <property type="entry name" value="Peptidase_A2_cat"/>
</dbReference>
<dbReference type="Gene3D" id="2.40.70.10">
    <property type="entry name" value="Acid Proteases"/>
    <property type="match status" value="1"/>
</dbReference>
<dbReference type="PANTHER" id="PTHR33395:SF22">
    <property type="entry name" value="REVERSE TRANSCRIPTASE DOMAIN-CONTAINING PROTEIN"/>
    <property type="match status" value="1"/>
</dbReference>
<feature type="compositionally biased region" description="Pro residues" evidence="2">
    <location>
        <begin position="213"/>
        <end position="222"/>
    </location>
</feature>
<dbReference type="GO" id="GO:0006508">
    <property type="term" value="P:proteolysis"/>
    <property type="evidence" value="ECO:0007669"/>
    <property type="project" value="InterPro"/>
</dbReference>
<gene>
    <name evidence="4" type="ORF">DUI87_02219</name>
</gene>
<dbReference type="InterPro" id="IPR021109">
    <property type="entry name" value="Peptidase_aspartic_dom_sf"/>
</dbReference>
<dbReference type="InterPro" id="IPR018061">
    <property type="entry name" value="Retropepsins"/>
</dbReference>
<reference evidence="4 5" key="1">
    <citation type="submission" date="2018-07" db="EMBL/GenBank/DDBJ databases">
        <title>A high quality draft genome assembly of the barn swallow (H. rustica rustica).</title>
        <authorList>
            <person name="Formenti G."/>
            <person name="Chiara M."/>
            <person name="Poveda L."/>
            <person name="Francoijs K.-J."/>
            <person name="Bonisoli-Alquati A."/>
            <person name="Canova L."/>
            <person name="Gianfranceschi L."/>
            <person name="Horner D.S."/>
            <person name="Saino N."/>
        </authorList>
    </citation>
    <scope>NUCLEOTIDE SEQUENCE [LARGE SCALE GENOMIC DNA]</scope>
    <source>
        <strain evidence="4">Chelidonia</strain>
        <tissue evidence="4">Blood</tissue>
    </source>
</reference>
<sequence>MLDFVLTNKEGLVGTVKLKSSLGCSDHEMVEFKILGAVRRSHSNSGLQKTDFGLFRDLLVRVPWDKTLKRRGAQEIWLMFKDLLLQAQERCIPTKRKSGKNTRRPVWMNKLLLEKLKHKKEAYRGHSQGQAVGQKLFDIAQSGDADASKHLATWGFIMATLKETHTEARPLTASGTDAPGPSAPTAAIPDILGNPDVKLSPTVMLDFDGNPEPGGPFDPGPMDPDQEADLYPPPEADAMAHRWQRRREIAMREGDLIVITACPAVYAQGKRGMGGFGSIGQPEIFWTSAITTAQPTLVCSIDGRTFKGLVDTGADVLIIKSSEWSSDWPTINPTSTLIGYTESSSSIQAVQLVSLKTKPYAFDSDVKAATHRSIL</sequence>
<dbReference type="GO" id="GO:0004190">
    <property type="term" value="F:aspartic-type endopeptidase activity"/>
    <property type="evidence" value="ECO:0007669"/>
    <property type="project" value="InterPro"/>
</dbReference>
<accession>A0A3M0LQL5</accession>
<evidence type="ECO:0000256" key="1">
    <source>
        <dbReference type="ARBA" id="ARBA00022801"/>
    </source>
</evidence>
<protein>
    <recommendedName>
        <fullName evidence="3">Peptidase A2 domain-containing protein</fullName>
    </recommendedName>
</protein>
<evidence type="ECO:0000259" key="3">
    <source>
        <dbReference type="PROSITE" id="PS50175"/>
    </source>
</evidence>
<dbReference type="PANTHER" id="PTHR33395">
    <property type="entry name" value="TRANSCRIPTASE, PUTATIVE-RELATED-RELATED"/>
    <property type="match status" value="1"/>
</dbReference>
<feature type="domain" description="Peptidase A2" evidence="3">
    <location>
        <begin position="306"/>
        <end position="339"/>
    </location>
</feature>
<dbReference type="SUPFAM" id="SSF50630">
    <property type="entry name" value="Acid proteases"/>
    <property type="match status" value="1"/>
</dbReference>
<dbReference type="EMBL" id="QRBI01000093">
    <property type="protein sequence ID" value="RMC21357.1"/>
    <property type="molecule type" value="Genomic_DNA"/>
</dbReference>
<evidence type="ECO:0000313" key="5">
    <source>
        <dbReference type="Proteomes" id="UP000269221"/>
    </source>
</evidence>
<dbReference type="InterPro" id="IPR001969">
    <property type="entry name" value="Aspartic_peptidase_AS"/>
</dbReference>
<dbReference type="AlphaFoldDB" id="A0A3M0LQL5"/>
<dbReference type="GO" id="GO:0061343">
    <property type="term" value="P:cell adhesion involved in heart morphogenesis"/>
    <property type="evidence" value="ECO:0007669"/>
    <property type="project" value="TreeGrafter"/>
</dbReference>
<dbReference type="PROSITE" id="PS50175">
    <property type="entry name" value="ASP_PROT_RETROV"/>
    <property type="match status" value="1"/>
</dbReference>
<keyword evidence="5" id="KW-1185">Reference proteome</keyword>